<evidence type="ECO:0000259" key="13">
    <source>
        <dbReference type="Pfam" id="PF00535"/>
    </source>
</evidence>
<proteinExistence type="inferred from homology"/>
<evidence type="ECO:0000313" key="14">
    <source>
        <dbReference type="EMBL" id="TKR86486.1"/>
    </source>
</evidence>
<evidence type="ECO:0000256" key="3">
    <source>
        <dbReference type="ARBA" id="ARBA00006739"/>
    </source>
</evidence>
<dbReference type="EC" id="2.4.1.117" evidence="4"/>
<dbReference type="PANTHER" id="PTHR10859">
    <property type="entry name" value="GLYCOSYL TRANSFERASE"/>
    <property type="match status" value="1"/>
</dbReference>
<evidence type="ECO:0000256" key="9">
    <source>
        <dbReference type="ARBA" id="ARBA00022968"/>
    </source>
</evidence>
<keyword evidence="7" id="KW-0812">Transmembrane</keyword>
<keyword evidence="15" id="KW-1185">Reference proteome</keyword>
<comment type="caution">
    <text evidence="14">The sequence shown here is derived from an EMBL/GenBank/DDBJ whole genome shotgun (WGS) entry which is preliminary data.</text>
</comment>
<dbReference type="Proteomes" id="UP000298663">
    <property type="component" value="Unassembled WGS sequence"/>
</dbReference>
<evidence type="ECO:0000256" key="5">
    <source>
        <dbReference type="ARBA" id="ARBA00022676"/>
    </source>
</evidence>
<gene>
    <name evidence="14" type="ORF">L596_011072</name>
</gene>
<keyword evidence="8" id="KW-0256">Endoplasmic reticulum</keyword>
<comment type="pathway">
    <text evidence="2">Protein modification; protein glycosylation.</text>
</comment>
<organism evidence="14 15">
    <name type="scientific">Steinernema carpocapsae</name>
    <name type="common">Entomopathogenic nematode</name>
    <dbReference type="NCBI Taxonomy" id="34508"/>
    <lineage>
        <taxon>Eukaryota</taxon>
        <taxon>Metazoa</taxon>
        <taxon>Ecdysozoa</taxon>
        <taxon>Nematoda</taxon>
        <taxon>Chromadorea</taxon>
        <taxon>Rhabditida</taxon>
        <taxon>Tylenchina</taxon>
        <taxon>Panagrolaimomorpha</taxon>
        <taxon>Strongyloidoidea</taxon>
        <taxon>Steinernematidae</taxon>
        <taxon>Steinernema</taxon>
    </lineage>
</organism>
<dbReference type="InterPro" id="IPR035518">
    <property type="entry name" value="DPG_synthase"/>
</dbReference>
<evidence type="ECO:0000256" key="4">
    <source>
        <dbReference type="ARBA" id="ARBA00012583"/>
    </source>
</evidence>
<evidence type="ECO:0000256" key="8">
    <source>
        <dbReference type="ARBA" id="ARBA00022824"/>
    </source>
</evidence>
<dbReference type="STRING" id="34508.A0A4U5NT65"/>
<dbReference type="GO" id="GO:0004581">
    <property type="term" value="F:dolichyl-phosphate beta-glucosyltransferase activity"/>
    <property type="evidence" value="ECO:0007669"/>
    <property type="project" value="UniProtKB-EC"/>
</dbReference>
<comment type="catalytic activity">
    <reaction evidence="12">
        <text>a di-trans,poly-cis-dolichyl phosphate + UDP-alpha-D-glucose = a di-trans,poly-cis-dolichyl beta-D-glucosyl phosphate + UDP</text>
        <dbReference type="Rhea" id="RHEA:15401"/>
        <dbReference type="Rhea" id="RHEA-COMP:19498"/>
        <dbReference type="Rhea" id="RHEA-COMP:19502"/>
        <dbReference type="ChEBI" id="CHEBI:57525"/>
        <dbReference type="ChEBI" id="CHEBI:57683"/>
        <dbReference type="ChEBI" id="CHEBI:58223"/>
        <dbReference type="ChEBI" id="CHEBI:58885"/>
        <dbReference type="EC" id="2.4.1.117"/>
    </reaction>
    <physiologicalReaction direction="left-to-right" evidence="12">
        <dbReference type="Rhea" id="RHEA:15402"/>
    </physiologicalReaction>
</comment>
<reference evidence="14 15" key="2">
    <citation type="journal article" date="2019" name="G3 (Bethesda)">
        <title>Hybrid Assembly of the Genome of the Entomopathogenic Nematode Steinernema carpocapsae Identifies the X-Chromosome.</title>
        <authorList>
            <person name="Serra L."/>
            <person name="Macchietto M."/>
            <person name="Macias-Munoz A."/>
            <person name="McGill C.J."/>
            <person name="Rodriguez I.M."/>
            <person name="Rodriguez B."/>
            <person name="Murad R."/>
            <person name="Mortazavi A."/>
        </authorList>
    </citation>
    <scope>NUCLEOTIDE SEQUENCE [LARGE SCALE GENOMIC DNA]</scope>
    <source>
        <strain evidence="14 15">ALL</strain>
    </source>
</reference>
<dbReference type="OrthoDB" id="3784at2759"/>
<evidence type="ECO:0000256" key="6">
    <source>
        <dbReference type="ARBA" id="ARBA00022679"/>
    </source>
</evidence>
<comment type="similarity">
    <text evidence="3">Belongs to the glycosyltransferase 2 family.</text>
</comment>
<keyword evidence="5" id="KW-0328">Glycosyltransferase</keyword>
<dbReference type="Pfam" id="PF00535">
    <property type="entry name" value="Glycos_transf_2"/>
    <property type="match status" value="1"/>
</dbReference>
<evidence type="ECO:0000256" key="12">
    <source>
        <dbReference type="ARBA" id="ARBA00045097"/>
    </source>
</evidence>
<protein>
    <recommendedName>
        <fullName evidence="4">dolichyl-phosphate beta-glucosyltransferase</fullName>
        <ecNumber evidence="4">2.4.1.117</ecNumber>
    </recommendedName>
</protein>
<evidence type="ECO:0000256" key="10">
    <source>
        <dbReference type="ARBA" id="ARBA00022989"/>
    </source>
</evidence>
<dbReference type="PANTHER" id="PTHR10859:SF91">
    <property type="entry name" value="DOLICHYL-PHOSPHATE BETA-GLUCOSYLTRANSFERASE"/>
    <property type="match status" value="1"/>
</dbReference>
<sequence length="250" mass="28234">MDECLAYLEKRSAVESKFTYEVIVVDDGSKDTTANTAYAYSERYSPEKIRVLKLAKNVGKGGAVRNGVLCARGSLILFADADGATTFSEFGTVEKELHRLTNSGSKMMAISELDWTYPAICVGSRAHLEKQSMAERSLSRTILMLGFHSLVYVFGVRTIRDTQCGFKLFTRGAASKLFPLLHIERWAFDVELLFLAEHYHIPIAECGVQWEEKDGSKIVPVWSWLQMGRDLVLIWFRYATGIWQRDSISP</sequence>
<evidence type="ECO:0000256" key="7">
    <source>
        <dbReference type="ARBA" id="ARBA00022692"/>
    </source>
</evidence>
<dbReference type="Gene3D" id="3.90.550.10">
    <property type="entry name" value="Spore Coat Polysaccharide Biosynthesis Protein SpsA, Chain A"/>
    <property type="match status" value="1"/>
</dbReference>
<dbReference type="CDD" id="cd04188">
    <property type="entry name" value="DPG_synthase"/>
    <property type="match status" value="1"/>
</dbReference>
<evidence type="ECO:0000256" key="11">
    <source>
        <dbReference type="ARBA" id="ARBA00023136"/>
    </source>
</evidence>
<dbReference type="InterPro" id="IPR001173">
    <property type="entry name" value="Glyco_trans_2-like"/>
</dbReference>
<dbReference type="GO" id="GO:0006487">
    <property type="term" value="P:protein N-linked glycosylation"/>
    <property type="evidence" value="ECO:0007669"/>
    <property type="project" value="TreeGrafter"/>
</dbReference>
<accession>A0A4U5NT65</accession>
<dbReference type="SUPFAM" id="SSF53448">
    <property type="entry name" value="Nucleotide-diphospho-sugar transferases"/>
    <property type="match status" value="1"/>
</dbReference>
<evidence type="ECO:0000256" key="1">
    <source>
        <dbReference type="ARBA" id="ARBA00004389"/>
    </source>
</evidence>
<reference evidence="14 15" key="1">
    <citation type="journal article" date="2015" name="Genome Biol.">
        <title>Comparative genomics of Steinernema reveals deeply conserved gene regulatory networks.</title>
        <authorList>
            <person name="Dillman A.R."/>
            <person name="Macchietto M."/>
            <person name="Porter C.F."/>
            <person name="Rogers A."/>
            <person name="Williams B."/>
            <person name="Antoshechkin I."/>
            <person name="Lee M.M."/>
            <person name="Goodwin Z."/>
            <person name="Lu X."/>
            <person name="Lewis E.E."/>
            <person name="Goodrich-Blair H."/>
            <person name="Stock S.P."/>
            <person name="Adams B.J."/>
            <person name="Sternberg P.W."/>
            <person name="Mortazavi A."/>
        </authorList>
    </citation>
    <scope>NUCLEOTIDE SEQUENCE [LARGE SCALE GENOMIC DNA]</scope>
    <source>
        <strain evidence="14 15">ALL</strain>
    </source>
</reference>
<evidence type="ECO:0000313" key="15">
    <source>
        <dbReference type="Proteomes" id="UP000298663"/>
    </source>
</evidence>
<feature type="domain" description="Glycosyltransferase 2-like" evidence="13">
    <location>
        <begin position="16"/>
        <end position="90"/>
    </location>
</feature>
<keyword evidence="6" id="KW-0808">Transferase</keyword>
<dbReference type="InterPro" id="IPR029044">
    <property type="entry name" value="Nucleotide-diphossugar_trans"/>
</dbReference>
<dbReference type="GO" id="GO:0005789">
    <property type="term" value="C:endoplasmic reticulum membrane"/>
    <property type="evidence" value="ECO:0007669"/>
    <property type="project" value="UniProtKB-SubCell"/>
</dbReference>
<name>A0A4U5NT65_STECR</name>
<dbReference type="AlphaFoldDB" id="A0A4U5NT65"/>
<dbReference type="EMBL" id="AZBU02000003">
    <property type="protein sequence ID" value="TKR86486.1"/>
    <property type="molecule type" value="Genomic_DNA"/>
</dbReference>
<keyword evidence="10" id="KW-1133">Transmembrane helix</keyword>
<keyword evidence="9" id="KW-0735">Signal-anchor</keyword>
<comment type="subcellular location">
    <subcellularLocation>
        <location evidence="1">Endoplasmic reticulum membrane</location>
        <topology evidence="1">Single-pass membrane protein</topology>
    </subcellularLocation>
</comment>
<evidence type="ECO:0000256" key="2">
    <source>
        <dbReference type="ARBA" id="ARBA00004922"/>
    </source>
</evidence>
<keyword evidence="11" id="KW-0472">Membrane</keyword>